<feature type="region of interest" description="Disordered" evidence="1">
    <location>
        <begin position="40"/>
        <end position="223"/>
    </location>
</feature>
<organism evidence="2 3">
    <name type="scientific">Neoarthrinium moseri</name>
    <dbReference type="NCBI Taxonomy" id="1658444"/>
    <lineage>
        <taxon>Eukaryota</taxon>
        <taxon>Fungi</taxon>
        <taxon>Dikarya</taxon>
        <taxon>Ascomycota</taxon>
        <taxon>Pezizomycotina</taxon>
        <taxon>Sordariomycetes</taxon>
        <taxon>Xylariomycetidae</taxon>
        <taxon>Amphisphaeriales</taxon>
        <taxon>Apiosporaceae</taxon>
        <taxon>Neoarthrinium</taxon>
    </lineage>
</organism>
<protein>
    <submittedName>
        <fullName evidence="2">Uncharacterized protein</fullName>
    </submittedName>
</protein>
<keyword evidence="3" id="KW-1185">Reference proteome</keyword>
<feature type="compositionally biased region" description="Basic and acidic residues" evidence="1">
    <location>
        <begin position="47"/>
        <end position="73"/>
    </location>
</feature>
<reference evidence="2" key="1">
    <citation type="submission" date="2021-03" db="EMBL/GenBank/DDBJ databases">
        <title>Revisited historic fungal species revealed as producer of novel bioactive compounds through whole genome sequencing and comparative genomics.</title>
        <authorList>
            <person name="Vignolle G.A."/>
            <person name="Hochenegger N."/>
            <person name="Mach R.L."/>
            <person name="Mach-Aigner A.R."/>
            <person name="Javad Rahimi M."/>
            <person name="Salim K.A."/>
            <person name="Chan C.M."/>
            <person name="Lim L.B.L."/>
            <person name="Cai F."/>
            <person name="Druzhinina I.S."/>
            <person name="U'Ren J.M."/>
            <person name="Derntl C."/>
        </authorList>
    </citation>
    <scope>NUCLEOTIDE SEQUENCE</scope>
    <source>
        <strain evidence="2">TUCIM 5799</strain>
    </source>
</reference>
<feature type="compositionally biased region" description="Basic and acidic residues" evidence="1">
    <location>
        <begin position="99"/>
        <end position="109"/>
    </location>
</feature>
<proteinExistence type="predicted"/>
<evidence type="ECO:0000313" key="3">
    <source>
        <dbReference type="Proteomes" id="UP000829685"/>
    </source>
</evidence>
<gene>
    <name evidence="2" type="ORF">JX265_005439</name>
</gene>
<dbReference type="Proteomes" id="UP000829685">
    <property type="component" value="Unassembled WGS sequence"/>
</dbReference>
<sequence length="223" mass="23092">MAPSNDDAPISLTHWFITGGRGAPPARSAFLRLASERKAAHRAQQTARDDAKQAREAAEQAHKEALAKLREQHGTPGLRGLVKRTLGMESRPKQPGRGELMERFGGRDKGLRKRRERIRGGVDGGDETAAADGQAQTREDSGTADADPPPPPRPPEDGPDDSETIGSGADGTAPNGQTSGSAAPDSAAEPGNGREGPGADERAAGSSNDQAGASEATPTPTPE</sequence>
<evidence type="ECO:0000256" key="1">
    <source>
        <dbReference type="SAM" id="MobiDB-lite"/>
    </source>
</evidence>
<name>A0A9P9WNQ9_9PEZI</name>
<dbReference type="EMBL" id="JAFIMR010000011">
    <property type="protein sequence ID" value="KAI1872559.1"/>
    <property type="molecule type" value="Genomic_DNA"/>
</dbReference>
<evidence type="ECO:0000313" key="2">
    <source>
        <dbReference type="EMBL" id="KAI1872559.1"/>
    </source>
</evidence>
<comment type="caution">
    <text evidence="2">The sequence shown here is derived from an EMBL/GenBank/DDBJ whole genome shotgun (WGS) entry which is preliminary data.</text>
</comment>
<dbReference type="AlphaFoldDB" id="A0A9P9WNQ9"/>
<accession>A0A9P9WNQ9</accession>